<proteinExistence type="predicted"/>
<sequence>MSLTSETPGSGTTYHDSLRSATDTASLKTRVTTRLRRKTSSAEEESRGRLFEHSVEAIRETSMLLNSFKIESFVPHGSGSDEPAAGNKDVFKFVRISDTHYFVDEVKFGNDDRLASFFLVFWPAGNQIKHRG</sequence>
<dbReference type="Proteomes" id="UP000652219">
    <property type="component" value="Unassembled WGS sequence"/>
</dbReference>
<reference evidence="2 3" key="1">
    <citation type="journal article" date="2020" name="Phytopathology">
        <title>Genome Sequence Resources of Colletotrichum truncatum, C. plurivorum, C. musicola, and C. sojae: Four Species Pathogenic to Soybean (Glycine max).</title>
        <authorList>
            <person name="Rogerio F."/>
            <person name="Boufleur T.R."/>
            <person name="Ciampi-Guillardi M."/>
            <person name="Sukno S.A."/>
            <person name="Thon M.R."/>
            <person name="Massola Junior N.S."/>
            <person name="Baroncelli R."/>
        </authorList>
    </citation>
    <scope>NUCLEOTIDE SEQUENCE [LARGE SCALE GENOMIC DNA]</scope>
    <source>
        <strain evidence="2 3">LFN0009</strain>
    </source>
</reference>
<dbReference type="EMBL" id="WIGN01000051">
    <property type="protein sequence ID" value="KAF6813643.1"/>
    <property type="molecule type" value="Genomic_DNA"/>
</dbReference>
<feature type="compositionally biased region" description="Basic and acidic residues" evidence="1">
    <location>
        <begin position="40"/>
        <end position="49"/>
    </location>
</feature>
<keyword evidence="3" id="KW-1185">Reference proteome</keyword>
<evidence type="ECO:0000256" key="1">
    <source>
        <dbReference type="SAM" id="MobiDB-lite"/>
    </source>
</evidence>
<name>A0A8H6JIV1_9PEZI</name>
<evidence type="ECO:0000313" key="3">
    <source>
        <dbReference type="Proteomes" id="UP000652219"/>
    </source>
</evidence>
<organism evidence="2 3">
    <name type="scientific">Colletotrichum sojae</name>
    <dbReference type="NCBI Taxonomy" id="2175907"/>
    <lineage>
        <taxon>Eukaryota</taxon>
        <taxon>Fungi</taxon>
        <taxon>Dikarya</taxon>
        <taxon>Ascomycota</taxon>
        <taxon>Pezizomycotina</taxon>
        <taxon>Sordariomycetes</taxon>
        <taxon>Hypocreomycetidae</taxon>
        <taxon>Glomerellales</taxon>
        <taxon>Glomerellaceae</taxon>
        <taxon>Colletotrichum</taxon>
        <taxon>Colletotrichum orchidearum species complex</taxon>
    </lineage>
</organism>
<comment type="caution">
    <text evidence="2">The sequence shown here is derived from an EMBL/GenBank/DDBJ whole genome shotgun (WGS) entry which is preliminary data.</text>
</comment>
<accession>A0A8H6JIV1</accession>
<dbReference type="AlphaFoldDB" id="A0A8H6JIV1"/>
<protein>
    <submittedName>
        <fullName evidence="2">Uncharacterized protein</fullName>
    </submittedName>
</protein>
<feature type="compositionally biased region" description="Polar residues" evidence="1">
    <location>
        <begin position="1"/>
        <end position="26"/>
    </location>
</feature>
<feature type="region of interest" description="Disordered" evidence="1">
    <location>
        <begin position="1"/>
        <end position="49"/>
    </location>
</feature>
<evidence type="ECO:0000313" key="2">
    <source>
        <dbReference type="EMBL" id="KAF6813643.1"/>
    </source>
</evidence>
<gene>
    <name evidence="2" type="ORF">CSOJ01_04527</name>
</gene>